<evidence type="ECO:0000313" key="8">
    <source>
        <dbReference type="Proteomes" id="UP000032611"/>
    </source>
</evidence>
<keyword evidence="7" id="KW-0406">Ion transport</keyword>
<dbReference type="Proteomes" id="UP000032611">
    <property type="component" value="Chromosome"/>
</dbReference>
<dbReference type="EMBL" id="CP010803">
    <property type="protein sequence ID" value="AJY48188.1"/>
    <property type="molecule type" value="Genomic_DNA"/>
</dbReference>
<dbReference type="SUPFAM" id="SSF81324">
    <property type="entry name" value="Voltage-gated potassium channels"/>
    <property type="match status" value="1"/>
</dbReference>
<dbReference type="GO" id="GO:0001518">
    <property type="term" value="C:voltage-gated sodium channel complex"/>
    <property type="evidence" value="ECO:0007669"/>
    <property type="project" value="TreeGrafter"/>
</dbReference>
<keyword evidence="3 5" id="KW-1133">Transmembrane helix</keyword>
<evidence type="ECO:0000256" key="4">
    <source>
        <dbReference type="ARBA" id="ARBA00023136"/>
    </source>
</evidence>
<sequence length="272" mass="30929">MREKMLVLTKSREWESFILIVIIINAITLGFETSETIMQSFAGPALRLFDRAVLVIFVVEIAIRIYAHRLRFFRDPWSIFDFTIVVISLLPASGPLQVLRALRILRALRLLSMIPSLRRVIGGLIAALPGMGSIIVLMALVFYIFAVIATKLYGEAFPEWFGSLGATIYSLFQIMTLESWSMGIVRPVMEVYPNAWLFFVPFILSTAFTVLNLFIGIIVSAMQKEHEEELREEDRQAREPEMQELLHEVRALRSEVAALRQDQAPRPAPTTA</sequence>
<dbReference type="OrthoDB" id="5297065at2"/>
<dbReference type="GO" id="GO:0005248">
    <property type="term" value="F:voltage-gated sodium channel activity"/>
    <property type="evidence" value="ECO:0007669"/>
    <property type="project" value="TreeGrafter"/>
</dbReference>
<evidence type="ECO:0000313" key="7">
    <source>
        <dbReference type="EMBL" id="AJY48188.1"/>
    </source>
</evidence>
<dbReference type="Gene3D" id="1.20.120.350">
    <property type="entry name" value="Voltage-gated potassium channels. Chain C"/>
    <property type="match status" value="1"/>
</dbReference>
<evidence type="ECO:0000256" key="3">
    <source>
        <dbReference type="ARBA" id="ARBA00022989"/>
    </source>
</evidence>
<feature type="transmembrane region" description="Helical" evidence="5">
    <location>
        <begin position="157"/>
        <end position="175"/>
    </location>
</feature>
<keyword evidence="7" id="KW-0407">Ion channel</keyword>
<reference evidence="7 8" key="1">
    <citation type="journal article" date="2015" name="Genome Announc.">
        <title>Complete genome sequence of Martelella endophytica YC6887, which has antifungal activity associated with a halophyte.</title>
        <authorList>
            <person name="Khan A."/>
            <person name="Khan H."/>
            <person name="Chung E.J."/>
            <person name="Hossain M.T."/>
            <person name="Chung Y.R."/>
        </authorList>
    </citation>
    <scope>NUCLEOTIDE SEQUENCE [LARGE SCALE GENOMIC DNA]</scope>
    <source>
        <strain evidence="7">YC6887</strain>
    </source>
</reference>
<dbReference type="InterPro" id="IPR043203">
    <property type="entry name" value="VGCC_Ca_Na"/>
</dbReference>
<dbReference type="KEGG" id="mey:TM49_12890"/>
<feature type="domain" description="Ion transport" evidence="6">
    <location>
        <begin position="14"/>
        <end position="228"/>
    </location>
</feature>
<dbReference type="PANTHER" id="PTHR10037">
    <property type="entry name" value="VOLTAGE-GATED CATION CHANNEL CALCIUM AND SODIUM"/>
    <property type="match status" value="1"/>
</dbReference>
<organism evidence="7 8">
    <name type="scientific">Martelella endophytica</name>
    <dbReference type="NCBI Taxonomy" id="1486262"/>
    <lineage>
        <taxon>Bacteria</taxon>
        <taxon>Pseudomonadati</taxon>
        <taxon>Pseudomonadota</taxon>
        <taxon>Alphaproteobacteria</taxon>
        <taxon>Hyphomicrobiales</taxon>
        <taxon>Aurantimonadaceae</taxon>
        <taxon>Martelella</taxon>
    </lineage>
</organism>
<dbReference type="Pfam" id="PF00520">
    <property type="entry name" value="Ion_trans"/>
    <property type="match status" value="1"/>
</dbReference>
<dbReference type="HOGENOM" id="CLU_055047_0_0_5"/>
<keyword evidence="2 5" id="KW-0812">Transmembrane</keyword>
<evidence type="ECO:0000256" key="5">
    <source>
        <dbReference type="SAM" id="Phobius"/>
    </source>
</evidence>
<dbReference type="PANTHER" id="PTHR10037:SF62">
    <property type="entry name" value="SODIUM CHANNEL PROTEIN 60E"/>
    <property type="match status" value="1"/>
</dbReference>
<feature type="transmembrane region" description="Helical" evidence="5">
    <location>
        <begin position="51"/>
        <end position="67"/>
    </location>
</feature>
<keyword evidence="4 5" id="KW-0472">Membrane</keyword>
<keyword evidence="8" id="KW-1185">Reference proteome</keyword>
<dbReference type="Gene3D" id="1.10.287.70">
    <property type="match status" value="1"/>
</dbReference>
<comment type="subcellular location">
    <subcellularLocation>
        <location evidence="1">Membrane</location>
        <topology evidence="1">Multi-pass membrane protein</topology>
    </subcellularLocation>
</comment>
<dbReference type="AlphaFoldDB" id="A0A0D5LXK3"/>
<feature type="transmembrane region" description="Helical" evidence="5">
    <location>
        <begin position="12"/>
        <end position="31"/>
    </location>
</feature>
<feature type="transmembrane region" description="Helical" evidence="5">
    <location>
        <begin position="79"/>
        <end position="100"/>
    </location>
</feature>
<proteinExistence type="predicted"/>
<dbReference type="InterPro" id="IPR005821">
    <property type="entry name" value="Ion_trans_dom"/>
</dbReference>
<dbReference type="PATRIC" id="fig|1486262.3.peg.2665"/>
<feature type="transmembrane region" description="Helical" evidence="5">
    <location>
        <begin position="120"/>
        <end position="145"/>
    </location>
</feature>
<protein>
    <submittedName>
        <fullName evidence="7">Voltage-gated sodium channel</fullName>
    </submittedName>
</protein>
<accession>A0A0D5LXK3</accession>
<dbReference type="InterPro" id="IPR027359">
    <property type="entry name" value="Volt_channel_dom_sf"/>
</dbReference>
<feature type="transmembrane region" description="Helical" evidence="5">
    <location>
        <begin position="195"/>
        <end position="221"/>
    </location>
</feature>
<evidence type="ECO:0000256" key="1">
    <source>
        <dbReference type="ARBA" id="ARBA00004141"/>
    </source>
</evidence>
<gene>
    <name evidence="7" type="ORF">TM49_12890</name>
</gene>
<evidence type="ECO:0000256" key="2">
    <source>
        <dbReference type="ARBA" id="ARBA00022692"/>
    </source>
</evidence>
<evidence type="ECO:0000259" key="6">
    <source>
        <dbReference type="Pfam" id="PF00520"/>
    </source>
</evidence>
<dbReference type="RefSeq" id="WP_045685205.1">
    <property type="nucleotide sequence ID" value="NZ_CP010803.1"/>
</dbReference>
<keyword evidence="7" id="KW-0813">Transport</keyword>
<name>A0A0D5LXK3_MAREN</name>